<keyword evidence="3" id="KW-0223">Dioxygenase</keyword>
<proteinExistence type="predicted"/>
<evidence type="ECO:0000256" key="2">
    <source>
        <dbReference type="ARBA" id="ARBA00023004"/>
    </source>
</evidence>
<reference evidence="4" key="1">
    <citation type="submission" date="2021-01" db="EMBL/GenBank/DDBJ databases">
        <title>Genome sequence of Phenylobacterium sp. 20VBR1 isolated from a valley glaceir, Ny-Alesund, Svalbard.</title>
        <authorList>
            <person name="Thomas F.A."/>
            <person name="Krishnan K.P."/>
            <person name="Sinha R.K."/>
        </authorList>
    </citation>
    <scope>NUCLEOTIDE SEQUENCE</scope>
    <source>
        <strain evidence="4">20VBR1</strain>
    </source>
</reference>
<dbReference type="GO" id="GO:0005506">
    <property type="term" value="F:iron ion binding"/>
    <property type="evidence" value="ECO:0007669"/>
    <property type="project" value="UniProtKB-ARBA"/>
</dbReference>
<organism evidence="3 5">
    <name type="scientific">Phenylobacterium glaciei</name>
    <dbReference type="NCBI Taxonomy" id="2803784"/>
    <lineage>
        <taxon>Bacteria</taxon>
        <taxon>Pseudomonadati</taxon>
        <taxon>Pseudomonadota</taxon>
        <taxon>Alphaproteobacteria</taxon>
        <taxon>Caulobacterales</taxon>
        <taxon>Caulobacteraceae</taxon>
        <taxon>Phenylobacterium</taxon>
    </lineage>
</organism>
<dbReference type="Proteomes" id="UP000622580">
    <property type="component" value="Unassembled WGS sequence"/>
</dbReference>
<keyword evidence="2" id="KW-0408">Iron</keyword>
<accession>A0A941HXI6</accession>
<dbReference type="PANTHER" id="PTHR20883">
    <property type="entry name" value="PHYTANOYL-COA DIOXYGENASE DOMAIN CONTAINING 1"/>
    <property type="match status" value="1"/>
</dbReference>
<protein>
    <submittedName>
        <fullName evidence="3">Phytanoyl-CoA dioxygenase family protein</fullName>
    </submittedName>
</protein>
<dbReference type="PANTHER" id="PTHR20883:SF15">
    <property type="entry name" value="PHYTANOYL-COA DIOXYGENASE DOMAIN-CONTAINING PROTEIN 1"/>
    <property type="match status" value="1"/>
</dbReference>
<evidence type="ECO:0000313" key="4">
    <source>
        <dbReference type="EMBL" id="QQZ49310.1"/>
    </source>
</evidence>
<dbReference type="EMBL" id="CP068570">
    <property type="protein sequence ID" value="QQZ49310.1"/>
    <property type="molecule type" value="Genomic_DNA"/>
</dbReference>
<gene>
    <name evidence="3" type="ORF">JKL49_13940</name>
    <name evidence="4" type="ORF">JKL49_19880</name>
</gene>
<dbReference type="GO" id="GO:0016706">
    <property type="term" value="F:2-oxoglutarate-dependent dioxygenase activity"/>
    <property type="evidence" value="ECO:0007669"/>
    <property type="project" value="UniProtKB-ARBA"/>
</dbReference>
<dbReference type="InterPro" id="IPR008775">
    <property type="entry name" value="Phytyl_CoA_dOase-like"/>
</dbReference>
<keyword evidence="1" id="KW-0479">Metal-binding</keyword>
<dbReference type="AlphaFoldDB" id="A0A941HXI6"/>
<keyword evidence="5" id="KW-1185">Reference proteome</keyword>
<keyword evidence="3" id="KW-0560">Oxidoreductase</keyword>
<sequence>MAFDADAHTEALHRDGYTVIEGFCDATTLAAIRRGLAPHMEQHRGRNDFEGFATERVYTLVARGKVFEQVTEDARVLALLDRFLLPGYLLSASQAICIYPGETAQQVHTDDGFYRLKRPRPPASMSLIAAVDAFTEENGCTEVIPGSHLWSDAEVAALSPADLPRLLKPMVMPAGAAIVFQATLLHRGGANRSKAPRQAFTNQYCEPWVRTQENFFLGVPRELVKTMSPRLQRLLGYDIWPPFMGHVTASHPLKTLEDGYLPPVLVDRVVEG</sequence>
<dbReference type="EMBL" id="JAGSGD010000001">
    <property type="protein sequence ID" value="MBR7620490.1"/>
    <property type="molecule type" value="Genomic_DNA"/>
</dbReference>
<reference evidence="3" key="2">
    <citation type="submission" date="2021-04" db="EMBL/GenBank/DDBJ databases">
        <title>Draft genome assembly of strain Phenylobacterium sp. 20VBR1 using MiniION and Illumina platforms.</title>
        <authorList>
            <person name="Thomas F.A."/>
            <person name="Krishnan K.P."/>
            <person name="Sinha R.K."/>
        </authorList>
    </citation>
    <scope>NUCLEOTIDE SEQUENCE</scope>
    <source>
        <strain evidence="3">20VBR1</strain>
    </source>
</reference>
<evidence type="ECO:0000256" key="1">
    <source>
        <dbReference type="ARBA" id="ARBA00022723"/>
    </source>
</evidence>
<dbReference type="Pfam" id="PF05721">
    <property type="entry name" value="PhyH"/>
    <property type="match status" value="1"/>
</dbReference>
<evidence type="ECO:0000313" key="3">
    <source>
        <dbReference type="EMBL" id="MBR7620490.1"/>
    </source>
</evidence>
<dbReference type="SUPFAM" id="SSF51197">
    <property type="entry name" value="Clavaminate synthase-like"/>
    <property type="match status" value="1"/>
</dbReference>
<dbReference type="Gene3D" id="2.60.120.620">
    <property type="entry name" value="q2cbj1_9rhob like domain"/>
    <property type="match status" value="1"/>
</dbReference>
<dbReference type="RefSeq" id="WP_215341225.1">
    <property type="nucleotide sequence ID" value="NZ_JAGSGD010000001.1"/>
</dbReference>
<evidence type="ECO:0000313" key="5">
    <source>
        <dbReference type="Proteomes" id="UP000622580"/>
    </source>
</evidence>
<name>A0A941HXI6_9CAUL</name>